<comment type="caution">
    <text evidence="2">The sequence shown here is derived from an EMBL/GenBank/DDBJ whole genome shotgun (WGS) entry which is preliminary data.</text>
</comment>
<dbReference type="EMBL" id="BGPR01067018">
    <property type="protein sequence ID" value="GBO41396.1"/>
    <property type="molecule type" value="Genomic_DNA"/>
</dbReference>
<organism evidence="2 3">
    <name type="scientific">Araneus ventricosus</name>
    <name type="common">Orbweaver spider</name>
    <name type="synonym">Epeira ventricosa</name>
    <dbReference type="NCBI Taxonomy" id="182803"/>
    <lineage>
        <taxon>Eukaryota</taxon>
        <taxon>Metazoa</taxon>
        <taxon>Ecdysozoa</taxon>
        <taxon>Arthropoda</taxon>
        <taxon>Chelicerata</taxon>
        <taxon>Arachnida</taxon>
        <taxon>Araneae</taxon>
        <taxon>Araneomorphae</taxon>
        <taxon>Entelegynae</taxon>
        <taxon>Araneoidea</taxon>
        <taxon>Araneidae</taxon>
        <taxon>Araneus</taxon>
    </lineage>
</organism>
<sequence>MTTGIVRIVRKLPSSPNTSGRATLTKKALAAGVKSITFNERGWKFQSDIRTFRTAIVVCMKGRMGRSPIDRVKNKNSNKTSDRKWRWKGKNRVSSSVILTSRFETTQGLFWDGSRHFEPRSDDEGDT</sequence>
<gene>
    <name evidence="2" type="ORF">AVEN_131444_1</name>
</gene>
<keyword evidence="3" id="KW-1185">Reference proteome</keyword>
<reference evidence="2 3" key="1">
    <citation type="journal article" date="2019" name="Sci. Rep.">
        <title>Orb-weaving spider Araneus ventricosus genome elucidates the spidroin gene catalogue.</title>
        <authorList>
            <person name="Kono N."/>
            <person name="Nakamura H."/>
            <person name="Ohtoshi R."/>
            <person name="Moran D.A.P."/>
            <person name="Shinohara A."/>
            <person name="Yoshida Y."/>
            <person name="Fujiwara M."/>
            <person name="Mori M."/>
            <person name="Tomita M."/>
            <person name="Arakawa K."/>
        </authorList>
    </citation>
    <scope>NUCLEOTIDE SEQUENCE [LARGE SCALE GENOMIC DNA]</scope>
</reference>
<dbReference type="AlphaFoldDB" id="A0A4Y2WX44"/>
<evidence type="ECO:0000313" key="3">
    <source>
        <dbReference type="Proteomes" id="UP000499080"/>
    </source>
</evidence>
<accession>A0A4Y2WX44</accession>
<dbReference type="Proteomes" id="UP000499080">
    <property type="component" value="Unassembled WGS sequence"/>
</dbReference>
<protein>
    <submittedName>
        <fullName evidence="2">Uncharacterized protein</fullName>
    </submittedName>
</protein>
<proteinExistence type="predicted"/>
<name>A0A4Y2WX44_ARAVE</name>
<evidence type="ECO:0000256" key="1">
    <source>
        <dbReference type="SAM" id="MobiDB-lite"/>
    </source>
</evidence>
<feature type="region of interest" description="Disordered" evidence="1">
    <location>
        <begin position="67"/>
        <end position="86"/>
    </location>
</feature>
<evidence type="ECO:0000313" key="2">
    <source>
        <dbReference type="EMBL" id="GBO41396.1"/>
    </source>
</evidence>